<proteinExistence type="predicted"/>
<dbReference type="RefSeq" id="WP_101534883.1">
    <property type="nucleotide sequence ID" value="NZ_PKUQ01000031.1"/>
</dbReference>
<keyword evidence="2" id="KW-1185">Reference proteome</keyword>
<protein>
    <recommendedName>
        <fullName evidence="3">Flagellar protein FliS</fullName>
    </recommendedName>
</protein>
<dbReference type="AlphaFoldDB" id="A0A2N5XPU9"/>
<comment type="caution">
    <text evidence="1">The sequence shown here is derived from an EMBL/GenBank/DDBJ whole genome shotgun (WGS) entry which is preliminary data.</text>
</comment>
<accession>A0A2N5XPU9</accession>
<name>A0A2N5XPU9_9HYPH</name>
<dbReference type="Gene3D" id="1.20.120.340">
    <property type="entry name" value="Flagellar protein FliS"/>
    <property type="match status" value="1"/>
</dbReference>
<evidence type="ECO:0000313" key="1">
    <source>
        <dbReference type="EMBL" id="PLW76448.1"/>
    </source>
</evidence>
<dbReference type="OrthoDB" id="7677889at2"/>
<dbReference type="Pfam" id="PF02561">
    <property type="entry name" value="FliS"/>
    <property type="match status" value="1"/>
</dbReference>
<sequence>MMNYALNHAIGAYRTANKTVAPTKAVTLLLDEILNALILASYYLRKNEYEKAFGGVVTASKVMSGLRQNVSLDADPELGQQFIDMYTKNIMALHSSYGRPDAIERYAKQAVGILEFRNAWAEISHLPKRSIDTVMGEILDNSVKKASAA</sequence>
<dbReference type="SUPFAM" id="SSF101116">
    <property type="entry name" value="Flagellar export chaperone FliS"/>
    <property type="match status" value="1"/>
</dbReference>
<evidence type="ECO:0000313" key="2">
    <source>
        <dbReference type="Proteomes" id="UP000234881"/>
    </source>
</evidence>
<evidence type="ECO:0008006" key="3">
    <source>
        <dbReference type="Google" id="ProtNLM"/>
    </source>
</evidence>
<dbReference type="InterPro" id="IPR036584">
    <property type="entry name" value="FliS_sf"/>
</dbReference>
<dbReference type="InterPro" id="IPR003713">
    <property type="entry name" value="FliS"/>
</dbReference>
<reference evidence="1 2" key="1">
    <citation type="submission" date="2018-01" db="EMBL/GenBank/DDBJ databases">
        <title>The draft genome sequence of Cohaesibacter sp. H1304.</title>
        <authorList>
            <person name="Wang N.-N."/>
            <person name="Du Z.-J."/>
        </authorList>
    </citation>
    <scope>NUCLEOTIDE SEQUENCE [LARGE SCALE GENOMIC DNA]</scope>
    <source>
        <strain evidence="1 2">H1304</strain>
    </source>
</reference>
<dbReference type="EMBL" id="PKUQ01000031">
    <property type="protein sequence ID" value="PLW76448.1"/>
    <property type="molecule type" value="Genomic_DNA"/>
</dbReference>
<dbReference type="Proteomes" id="UP000234881">
    <property type="component" value="Unassembled WGS sequence"/>
</dbReference>
<organism evidence="1 2">
    <name type="scientific">Cohaesibacter celericrescens</name>
    <dbReference type="NCBI Taxonomy" id="2067669"/>
    <lineage>
        <taxon>Bacteria</taxon>
        <taxon>Pseudomonadati</taxon>
        <taxon>Pseudomonadota</taxon>
        <taxon>Alphaproteobacteria</taxon>
        <taxon>Hyphomicrobiales</taxon>
        <taxon>Cohaesibacteraceae</taxon>
    </lineage>
</organism>
<dbReference type="GO" id="GO:0044780">
    <property type="term" value="P:bacterial-type flagellum assembly"/>
    <property type="evidence" value="ECO:0007669"/>
    <property type="project" value="InterPro"/>
</dbReference>
<gene>
    <name evidence="1" type="ORF">C0081_16385</name>
</gene>